<dbReference type="Pfam" id="PF01535">
    <property type="entry name" value="PPR"/>
    <property type="match status" value="1"/>
</dbReference>
<dbReference type="InterPro" id="IPR002885">
    <property type="entry name" value="PPR_rpt"/>
</dbReference>
<dbReference type="AlphaFoldDB" id="A0A314LJC1"/>
<organism evidence="3 4">
    <name type="scientific">Nicotiana attenuata</name>
    <name type="common">Coyote tobacco</name>
    <dbReference type="NCBI Taxonomy" id="49451"/>
    <lineage>
        <taxon>Eukaryota</taxon>
        <taxon>Viridiplantae</taxon>
        <taxon>Streptophyta</taxon>
        <taxon>Embryophyta</taxon>
        <taxon>Tracheophyta</taxon>
        <taxon>Spermatophyta</taxon>
        <taxon>Magnoliopsida</taxon>
        <taxon>eudicotyledons</taxon>
        <taxon>Gunneridae</taxon>
        <taxon>Pentapetalae</taxon>
        <taxon>asterids</taxon>
        <taxon>lamiids</taxon>
        <taxon>Solanales</taxon>
        <taxon>Solanaceae</taxon>
        <taxon>Nicotianoideae</taxon>
        <taxon>Nicotianeae</taxon>
        <taxon>Nicotiana</taxon>
    </lineage>
</organism>
<keyword evidence="1" id="KW-0677">Repeat</keyword>
<dbReference type="PANTHER" id="PTHR47926">
    <property type="entry name" value="PENTATRICOPEPTIDE REPEAT-CONTAINING PROTEIN"/>
    <property type="match status" value="1"/>
</dbReference>
<evidence type="ECO:0000313" key="3">
    <source>
        <dbReference type="EMBL" id="OIT40694.1"/>
    </source>
</evidence>
<dbReference type="InterPro" id="IPR046848">
    <property type="entry name" value="E_motif"/>
</dbReference>
<dbReference type="Gene3D" id="1.25.40.10">
    <property type="entry name" value="Tetratricopeptide repeat domain"/>
    <property type="match status" value="1"/>
</dbReference>
<proteinExistence type="predicted"/>
<evidence type="ECO:0000256" key="1">
    <source>
        <dbReference type="ARBA" id="ARBA00022737"/>
    </source>
</evidence>
<comment type="caution">
    <text evidence="3">The sequence shown here is derived from an EMBL/GenBank/DDBJ whole genome shotgun (WGS) entry which is preliminary data.</text>
</comment>
<sequence length="211" mass="24094">MKQVDGDCVLPDEITFVGVLCACAREGLLTEARTHFGDMSNVFGVKPDFVHYWCMANLLAHVGLMQEALQILKNISIESNLPLESSLWSELLGSTRFRGDVIVGEQIANKLLEQDPENFQYYLLLVNIYAAAGRWDEVAQTKEMMKKRGMERVPDCSLKDLKELVHNMLFKSLNSVFKTTSQDAEQRGIKHRSLHLRQMIIPVYNEKHPRV</sequence>
<dbReference type="InterPro" id="IPR011990">
    <property type="entry name" value="TPR-like_helical_dom_sf"/>
</dbReference>
<dbReference type="Proteomes" id="UP000187609">
    <property type="component" value="Unassembled WGS sequence"/>
</dbReference>
<reference evidence="3" key="1">
    <citation type="submission" date="2016-11" db="EMBL/GenBank/DDBJ databases">
        <title>The genome of Nicotiana attenuata.</title>
        <authorList>
            <person name="Xu S."/>
            <person name="Brockmoeller T."/>
            <person name="Gaquerel E."/>
            <person name="Navarro A."/>
            <person name="Kuhl H."/>
            <person name="Gase K."/>
            <person name="Ling Z."/>
            <person name="Zhou W."/>
            <person name="Kreitzer C."/>
            <person name="Stanke M."/>
            <person name="Tang H."/>
            <person name="Lyons E."/>
            <person name="Pandey P."/>
            <person name="Pandey S.P."/>
            <person name="Timmermann B."/>
            <person name="Baldwin I.T."/>
        </authorList>
    </citation>
    <scope>NUCLEOTIDE SEQUENCE [LARGE SCALE GENOMIC DNA]</scope>
    <source>
        <strain evidence="3">UT</strain>
    </source>
</reference>
<dbReference type="SMR" id="A0A314LJC1"/>
<name>A0A314LJC1_NICAT</name>
<gene>
    <name evidence="3" type="ORF">A4A49_07815</name>
</gene>
<dbReference type="Pfam" id="PF20431">
    <property type="entry name" value="E_motif"/>
    <property type="match status" value="1"/>
</dbReference>
<dbReference type="PROSITE" id="PS51375">
    <property type="entry name" value="PPR"/>
    <property type="match status" value="1"/>
</dbReference>
<dbReference type="InterPro" id="IPR046960">
    <property type="entry name" value="PPR_At4g14850-like_plant"/>
</dbReference>
<dbReference type="GO" id="GO:0009451">
    <property type="term" value="P:RNA modification"/>
    <property type="evidence" value="ECO:0007669"/>
    <property type="project" value="InterPro"/>
</dbReference>
<dbReference type="PANTHER" id="PTHR47926:SF365">
    <property type="entry name" value="DYW DOMAIN-CONTAINING PROTEIN"/>
    <property type="match status" value="1"/>
</dbReference>
<keyword evidence="4" id="KW-1185">Reference proteome</keyword>
<dbReference type="GO" id="GO:0003723">
    <property type="term" value="F:RNA binding"/>
    <property type="evidence" value="ECO:0007669"/>
    <property type="project" value="InterPro"/>
</dbReference>
<protein>
    <submittedName>
        <fullName evidence="3">Pentatricopeptide repeat-containing protein</fullName>
    </submittedName>
</protein>
<dbReference type="SUPFAM" id="SSF48452">
    <property type="entry name" value="TPR-like"/>
    <property type="match status" value="1"/>
</dbReference>
<accession>A0A314LJC1</accession>
<evidence type="ECO:0000256" key="2">
    <source>
        <dbReference type="PROSITE-ProRule" id="PRU00708"/>
    </source>
</evidence>
<dbReference type="EMBL" id="MJEQ01000007">
    <property type="protein sequence ID" value="OIT40694.1"/>
    <property type="molecule type" value="Genomic_DNA"/>
</dbReference>
<dbReference type="Gramene" id="OIT40694">
    <property type="protein sequence ID" value="OIT40694"/>
    <property type="gene ID" value="A4A49_07815"/>
</dbReference>
<feature type="repeat" description="PPR" evidence="2">
    <location>
        <begin position="118"/>
        <end position="152"/>
    </location>
</feature>
<evidence type="ECO:0000313" key="4">
    <source>
        <dbReference type="Proteomes" id="UP000187609"/>
    </source>
</evidence>